<dbReference type="EMBL" id="CP019336">
    <property type="protein sequence ID" value="AUC22803.1"/>
    <property type="molecule type" value="Genomic_DNA"/>
</dbReference>
<sequence>MNNLISIITPNFNSEKFITQTIESVINQSYENWEMIIVDDLSTDDSINIINSFCKSDARIKLHKLKDNCGAAVARNKAISLANGNFIAFLDSDDIWLPKKLEHQLNFMLLNNYLLSYTSYEIINEQGEKTTKIIKSKVKVDYKRMLYSNEIGCLTAMYNQDILGKFYMPNIRKRQDYGLWLKILKVEKYAFGMPEILAQYRDRSQSISNNKVEMLKWNWNLYKNIEKLSYLKSSYYTVCNIFNKLLKLI</sequence>
<dbReference type="InterPro" id="IPR029044">
    <property type="entry name" value="Nucleotide-diphossugar_trans"/>
</dbReference>
<proteinExistence type="predicted"/>
<dbReference type="SUPFAM" id="SSF53448">
    <property type="entry name" value="Nucleotide-diphospho-sugar transferases"/>
    <property type="match status" value="1"/>
</dbReference>
<evidence type="ECO:0000313" key="3">
    <source>
        <dbReference type="Proteomes" id="UP000232721"/>
    </source>
</evidence>
<name>A0ABN5F5M9_9FLAO</name>
<gene>
    <name evidence="2" type="ORF">BTO15_12210</name>
</gene>
<dbReference type="Gene3D" id="3.90.550.10">
    <property type="entry name" value="Spore Coat Polysaccharide Biosynthesis Protein SpsA, Chain A"/>
    <property type="match status" value="1"/>
</dbReference>
<keyword evidence="2" id="KW-0808">Transferase</keyword>
<evidence type="ECO:0000259" key="1">
    <source>
        <dbReference type="Pfam" id="PF00535"/>
    </source>
</evidence>
<organism evidence="2 3">
    <name type="scientific">Polaribacter sejongensis</name>
    <dbReference type="NCBI Taxonomy" id="985043"/>
    <lineage>
        <taxon>Bacteria</taxon>
        <taxon>Pseudomonadati</taxon>
        <taxon>Bacteroidota</taxon>
        <taxon>Flavobacteriia</taxon>
        <taxon>Flavobacteriales</taxon>
        <taxon>Flavobacteriaceae</taxon>
    </lineage>
</organism>
<feature type="domain" description="Glycosyltransferase 2-like" evidence="1">
    <location>
        <begin position="6"/>
        <end position="135"/>
    </location>
</feature>
<dbReference type="InterPro" id="IPR001173">
    <property type="entry name" value="Glyco_trans_2-like"/>
</dbReference>
<dbReference type="Pfam" id="PF00535">
    <property type="entry name" value="Glycos_transf_2"/>
    <property type="match status" value="1"/>
</dbReference>
<keyword evidence="3" id="KW-1185">Reference proteome</keyword>
<protein>
    <submittedName>
        <fullName evidence="2">Glycosyl transferase</fullName>
    </submittedName>
</protein>
<dbReference type="RefSeq" id="WP_208889003.1">
    <property type="nucleotide sequence ID" value="NZ_CP019336.1"/>
</dbReference>
<evidence type="ECO:0000313" key="2">
    <source>
        <dbReference type="EMBL" id="AUC22803.1"/>
    </source>
</evidence>
<accession>A0ABN5F5M9</accession>
<dbReference type="Proteomes" id="UP000232721">
    <property type="component" value="Chromosome"/>
</dbReference>
<dbReference type="PANTHER" id="PTHR22916">
    <property type="entry name" value="GLYCOSYLTRANSFERASE"/>
    <property type="match status" value="1"/>
</dbReference>
<dbReference type="CDD" id="cd00761">
    <property type="entry name" value="Glyco_tranf_GTA_type"/>
    <property type="match status" value="1"/>
</dbReference>
<reference evidence="2 3" key="1">
    <citation type="submission" date="2017-02" db="EMBL/GenBank/DDBJ databases">
        <title>Trade-off between light-utilization and light-protection in marine flavobacteria.</title>
        <authorList>
            <person name="Kumagai Y."/>
            <person name="Yoshizawa S."/>
            <person name="Kogure K."/>
            <person name="Iwasaki W."/>
        </authorList>
    </citation>
    <scope>NUCLEOTIDE SEQUENCE [LARGE SCALE GENOMIC DNA]</scope>
    <source>
        <strain evidence="2 3">KCTC 23670</strain>
    </source>
</reference>
<dbReference type="PANTHER" id="PTHR22916:SF3">
    <property type="entry name" value="UDP-GLCNAC:BETAGAL BETA-1,3-N-ACETYLGLUCOSAMINYLTRANSFERASE-LIKE PROTEIN 1"/>
    <property type="match status" value="1"/>
</dbReference>
<dbReference type="GO" id="GO:0016740">
    <property type="term" value="F:transferase activity"/>
    <property type="evidence" value="ECO:0007669"/>
    <property type="project" value="UniProtKB-KW"/>
</dbReference>